<dbReference type="EMBL" id="SODV01000002">
    <property type="protein sequence ID" value="TDW97429.1"/>
    <property type="molecule type" value="Genomic_DNA"/>
</dbReference>
<accession>A0A4R8DI55</accession>
<evidence type="ECO:0000313" key="2">
    <source>
        <dbReference type="Proteomes" id="UP000294498"/>
    </source>
</evidence>
<dbReference type="PANTHER" id="PTHR34599:SF2">
    <property type="entry name" value="TRAF-TYPE DOMAIN-CONTAINING PROTEIN"/>
    <property type="match status" value="1"/>
</dbReference>
<sequence length="438" mass="49236">MRCRVNVLLTLIVLTSCSHPHDWNAIFKDPRLYCSVVHDLNRVVMGNNFSPIVASRNYMYAAVAGYEVIAAGYPSQYKSLAGQLSGLQKIPTPTDSIDVELASLLAYCQLGQAVTFPKGTMEKLMDSLKTMARDHGMPTDVYDRTLAYADTVAANIMRWSRKDHYLETRRAPQYVVKDSAGRWQPTPPAYSVAAEPHWNRIRCLVLDSPSEIMPPPPYAFNVTDPKSAYYQEVKKIKASTDSLTPDQKAIAEFWDDNPFRLNVYGHLKYATKKFSPPGHWMGITGIAVLKSGADFPKAAAAYAETSIALFDAFIQCWNVKYTYNTIRPESVIDKYVDPNWRPHLQTPPFPEYTCGHCTISAAASEALSHQFGDHFAYTDTTELEFGIPSRSYTSFRDAAKETMVSRFYGGIHYYYSCVEGNDMGTRIGATVVSRIQWH</sequence>
<evidence type="ECO:0000313" key="1">
    <source>
        <dbReference type="EMBL" id="TDW97429.1"/>
    </source>
</evidence>
<dbReference type="CDD" id="cd03398">
    <property type="entry name" value="PAP2_haloperoxidase"/>
    <property type="match status" value="1"/>
</dbReference>
<dbReference type="InterPro" id="IPR052559">
    <property type="entry name" value="V-haloperoxidase"/>
</dbReference>
<name>A0A4R8DI55_9BACT</name>
<dbReference type="Gene3D" id="1.10.606.20">
    <property type="match status" value="1"/>
</dbReference>
<proteinExistence type="predicted"/>
<dbReference type="RefSeq" id="WP_133999647.1">
    <property type="nucleotide sequence ID" value="NZ_SODV01000002.1"/>
</dbReference>
<reference evidence="1 2" key="1">
    <citation type="submission" date="2019-03" db="EMBL/GenBank/DDBJ databases">
        <title>Genomic Encyclopedia of Type Strains, Phase IV (KMG-IV): sequencing the most valuable type-strain genomes for metagenomic binning, comparative biology and taxonomic classification.</title>
        <authorList>
            <person name="Goeker M."/>
        </authorList>
    </citation>
    <scope>NUCLEOTIDE SEQUENCE [LARGE SCALE GENOMIC DNA]</scope>
    <source>
        <strain evidence="1 2">DSM 100059</strain>
    </source>
</reference>
<dbReference type="InterPro" id="IPR036938">
    <property type="entry name" value="PAP2/HPO_sf"/>
</dbReference>
<protein>
    <submittedName>
        <fullName evidence="1">PAP2 superfamily protein</fullName>
    </submittedName>
</protein>
<keyword evidence="2" id="KW-1185">Reference proteome</keyword>
<dbReference type="Proteomes" id="UP000294498">
    <property type="component" value="Unassembled WGS sequence"/>
</dbReference>
<dbReference type="PANTHER" id="PTHR34599">
    <property type="entry name" value="PEROXIDASE-RELATED"/>
    <property type="match status" value="1"/>
</dbReference>
<dbReference type="SUPFAM" id="SSF48317">
    <property type="entry name" value="Acid phosphatase/Vanadium-dependent haloperoxidase"/>
    <property type="match status" value="1"/>
</dbReference>
<gene>
    <name evidence="1" type="ORF">EDB95_5278</name>
</gene>
<organism evidence="1 2">
    <name type="scientific">Dinghuibacter silviterrae</name>
    <dbReference type="NCBI Taxonomy" id="1539049"/>
    <lineage>
        <taxon>Bacteria</taxon>
        <taxon>Pseudomonadati</taxon>
        <taxon>Bacteroidota</taxon>
        <taxon>Chitinophagia</taxon>
        <taxon>Chitinophagales</taxon>
        <taxon>Chitinophagaceae</taxon>
        <taxon>Dinghuibacter</taxon>
    </lineage>
</organism>
<dbReference type="PROSITE" id="PS51257">
    <property type="entry name" value="PROKAR_LIPOPROTEIN"/>
    <property type="match status" value="1"/>
</dbReference>
<dbReference type="OrthoDB" id="9780455at2"/>
<dbReference type="AlphaFoldDB" id="A0A4R8DI55"/>
<comment type="caution">
    <text evidence="1">The sequence shown here is derived from an EMBL/GenBank/DDBJ whole genome shotgun (WGS) entry which is preliminary data.</text>
</comment>